<organism evidence="10 11">
    <name type="scientific">Microbacterium esteraromaticum</name>
    <dbReference type="NCBI Taxonomy" id="57043"/>
    <lineage>
        <taxon>Bacteria</taxon>
        <taxon>Bacillati</taxon>
        <taxon>Actinomycetota</taxon>
        <taxon>Actinomycetes</taxon>
        <taxon>Micrococcales</taxon>
        <taxon>Microbacteriaceae</taxon>
        <taxon>Microbacterium</taxon>
    </lineage>
</organism>
<dbReference type="Pfam" id="PF01687">
    <property type="entry name" value="Flavokinase"/>
    <property type="match status" value="1"/>
</dbReference>
<accession>A0A1R4INJ8</accession>
<evidence type="ECO:0000313" key="10">
    <source>
        <dbReference type="EMBL" id="SJN21442.1"/>
    </source>
</evidence>
<keyword evidence="5" id="KW-0547">Nucleotide-binding</keyword>
<gene>
    <name evidence="10" type="ORF">FM104_03155</name>
</gene>
<dbReference type="GO" id="GO:0005524">
    <property type="term" value="F:ATP binding"/>
    <property type="evidence" value="ECO:0007669"/>
    <property type="project" value="UniProtKB-KW"/>
</dbReference>
<proteinExistence type="predicted"/>
<evidence type="ECO:0000256" key="5">
    <source>
        <dbReference type="ARBA" id="ARBA00022741"/>
    </source>
</evidence>
<evidence type="ECO:0000256" key="3">
    <source>
        <dbReference type="ARBA" id="ARBA00022643"/>
    </source>
</evidence>
<keyword evidence="2" id="KW-0285">Flavoprotein</keyword>
<feature type="region of interest" description="Disordered" evidence="8">
    <location>
        <begin position="83"/>
        <end position="103"/>
    </location>
</feature>
<keyword evidence="6" id="KW-0067">ATP-binding</keyword>
<dbReference type="InterPro" id="IPR015865">
    <property type="entry name" value="Riboflavin_kinase_bac/euk"/>
</dbReference>
<evidence type="ECO:0000256" key="7">
    <source>
        <dbReference type="ARBA" id="ARBA00047880"/>
    </source>
</evidence>
<protein>
    <recommendedName>
        <fullName evidence="1">riboflavin kinase</fullName>
        <ecNumber evidence="1">2.7.1.26</ecNumber>
    </recommendedName>
</protein>
<dbReference type="InterPro" id="IPR023465">
    <property type="entry name" value="Riboflavin_kinase_dom_sf"/>
</dbReference>
<name>A0A1R4INJ8_9MICO</name>
<reference evidence="10 11" key="1">
    <citation type="submission" date="2017-02" db="EMBL/GenBank/DDBJ databases">
        <authorList>
            <person name="Peterson S.W."/>
        </authorList>
    </citation>
    <scope>NUCLEOTIDE SEQUENCE [LARGE SCALE GENOMIC DNA]</scope>
    <source>
        <strain evidence="10 11">B Mb 05.01</strain>
    </source>
</reference>
<dbReference type="Proteomes" id="UP000196320">
    <property type="component" value="Unassembled WGS sequence"/>
</dbReference>
<evidence type="ECO:0000256" key="6">
    <source>
        <dbReference type="ARBA" id="ARBA00022840"/>
    </source>
</evidence>
<evidence type="ECO:0000256" key="2">
    <source>
        <dbReference type="ARBA" id="ARBA00022630"/>
    </source>
</evidence>
<dbReference type="GO" id="GO:0008531">
    <property type="term" value="F:riboflavin kinase activity"/>
    <property type="evidence" value="ECO:0007669"/>
    <property type="project" value="UniProtKB-EC"/>
</dbReference>
<keyword evidence="10" id="KW-0548">Nucleotidyltransferase</keyword>
<keyword evidence="10" id="KW-0418">Kinase</keyword>
<comment type="catalytic activity">
    <reaction evidence="7">
        <text>riboflavin + ATP = FMN + ADP + H(+)</text>
        <dbReference type="Rhea" id="RHEA:14357"/>
        <dbReference type="ChEBI" id="CHEBI:15378"/>
        <dbReference type="ChEBI" id="CHEBI:30616"/>
        <dbReference type="ChEBI" id="CHEBI:57986"/>
        <dbReference type="ChEBI" id="CHEBI:58210"/>
        <dbReference type="ChEBI" id="CHEBI:456216"/>
        <dbReference type="EC" id="2.7.1.26"/>
    </reaction>
</comment>
<keyword evidence="4 10" id="KW-0808">Transferase</keyword>
<feature type="domain" description="Riboflavin kinase" evidence="9">
    <location>
        <begin position="1"/>
        <end position="82"/>
    </location>
</feature>
<dbReference type="Gene3D" id="2.40.30.30">
    <property type="entry name" value="Riboflavin kinase-like"/>
    <property type="match status" value="1"/>
</dbReference>
<sequence length="103" mass="10938">MRLAAESSWREATVSIGDNPTFDDVTDTRVECHIHDFSGDLYGAMATIVLVGLIREMRAFGDVAGLIEGTAADLLISRRMLSASPPPTPCAESAGDCVEPGLE</sequence>
<keyword evidence="11" id="KW-1185">Reference proteome</keyword>
<evidence type="ECO:0000256" key="1">
    <source>
        <dbReference type="ARBA" id="ARBA00012105"/>
    </source>
</evidence>
<dbReference type="EMBL" id="FUKO01000011">
    <property type="protein sequence ID" value="SJN21442.1"/>
    <property type="molecule type" value="Genomic_DNA"/>
</dbReference>
<dbReference type="AlphaFoldDB" id="A0A1R4INJ8"/>
<dbReference type="SUPFAM" id="SSF82114">
    <property type="entry name" value="Riboflavin kinase-like"/>
    <property type="match status" value="1"/>
</dbReference>
<keyword evidence="3" id="KW-0288">FMN</keyword>
<evidence type="ECO:0000256" key="4">
    <source>
        <dbReference type="ARBA" id="ARBA00022679"/>
    </source>
</evidence>
<dbReference type="GO" id="GO:0009231">
    <property type="term" value="P:riboflavin biosynthetic process"/>
    <property type="evidence" value="ECO:0007669"/>
    <property type="project" value="InterPro"/>
</dbReference>
<dbReference type="SMART" id="SM00904">
    <property type="entry name" value="Flavokinase"/>
    <property type="match status" value="1"/>
</dbReference>
<evidence type="ECO:0000313" key="11">
    <source>
        <dbReference type="Proteomes" id="UP000196320"/>
    </source>
</evidence>
<evidence type="ECO:0000259" key="9">
    <source>
        <dbReference type="SMART" id="SM00904"/>
    </source>
</evidence>
<dbReference type="GO" id="GO:0016779">
    <property type="term" value="F:nucleotidyltransferase activity"/>
    <property type="evidence" value="ECO:0007669"/>
    <property type="project" value="UniProtKB-KW"/>
</dbReference>
<evidence type="ECO:0000256" key="8">
    <source>
        <dbReference type="SAM" id="MobiDB-lite"/>
    </source>
</evidence>
<dbReference type="EC" id="2.7.1.26" evidence="1"/>